<reference evidence="3 4" key="1">
    <citation type="journal article" date="2007" name="Nat. Biotechnol.">
        <title>Complete genome sequence of the myxobacterium Sorangium cellulosum.</title>
        <authorList>
            <person name="Schneiker S."/>
            <person name="Perlova O."/>
            <person name="Kaiser O."/>
            <person name="Gerth K."/>
            <person name="Alici A."/>
            <person name="Altmeyer M.O."/>
            <person name="Bartels D."/>
            <person name="Bekel T."/>
            <person name="Beyer S."/>
            <person name="Bode E."/>
            <person name="Bode H.B."/>
            <person name="Bolten C.J."/>
            <person name="Choudhuri J.V."/>
            <person name="Doss S."/>
            <person name="Elnakady Y.A."/>
            <person name="Frank B."/>
            <person name="Gaigalat L."/>
            <person name="Goesmann A."/>
            <person name="Groeger C."/>
            <person name="Gross F."/>
            <person name="Jelsbak L."/>
            <person name="Jelsbak L."/>
            <person name="Kalinowski J."/>
            <person name="Kegler C."/>
            <person name="Knauber T."/>
            <person name="Konietzny S."/>
            <person name="Kopp M."/>
            <person name="Krause L."/>
            <person name="Krug D."/>
            <person name="Linke B."/>
            <person name="Mahmud T."/>
            <person name="Martinez-Arias R."/>
            <person name="McHardy A.C."/>
            <person name="Merai M."/>
            <person name="Meyer F."/>
            <person name="Mormann S."/>
            <person name="Munoz-Dorado J."/>
            <person name="Perez J."/>
            <person name="Pradella S."/>
            <person name="Rachid S."/>
            <person name="Raddatz G."/>
            <person name="Rosenau F."/>
            <person name="Rueckert C."/>
            <person name="Sasse F."/>
            <person name="Scharfe M."/>
            <person name="Schuster S.C."/>
            <person name="Suen G."/>
            <person name="Treuner-Lange A."/>
            <person name="Velicer G.J."/>
            <person name="Vorholter F.-J."/>
            <person name="Weissman K.J."/>
            <person name="Welch R.D."/>
            <person name="Wenzel S.C."/>
            <person name="Whitworth D.E."/>
            <person name="Wilhelm S."/>
            <person name="Wittmann C."/>
            <person name="Bloecker H."/>
            <person name="Puehler A."/>
            <person name="Mueller R."/>
        </authorList>
    </citation>
    <scope>NUCLEOTIDE SEQUENCE [LARGE SCALE GENOMIC DNA]</scope>
    <source>
        <strain evidence="4">So ce56</strain>
    </source>
</reference>
<dbReference type="KEGG" id="scl:sce6620"/>
<feature type="region of interest" description="Disordered" evidence="1">
    <location>
        <begin position="187"/>
        <end position="237"/>
    </location>
</feature>
<dbReference type="AlphaFoldDB" id="A9GPP9"/>
<evidence type="ECO:0000313" key="4">
    <source>
        <dbReference type="Proteomes" id="UP000002139"/>
    </source>
</evidence>
<protein>
    <submittedName>
        <fullName evidence="3">Uncharacterized protein</fullName>
    </submittedName>
</protein>
<dbReference type="HOGENOM" id="CLU_1170051_0_0_7"/>
<evidence type="ECO:0000313" key="3">
    <source>
        <dbReference type="EMBL" id="CAN96789.1"/>
    </source>
</evidence>
<name>A9GPP9_SORC5</name>
<keyword evidence="2" id="KW-1133">Transmembrane helix</keyword>
<accession>A9GPP9</accession>
<evidence type="ECO:0000256" key="2">
    <source>
        <dbReference type="SAM" id="Phobius"/>
    </source>
</evidence>
<proteinExistence type="predicted"/>
<keyword evidence="2" id="KW-0812">Transmembrane</keyword>
<feature type="compositionally biased region" description="Basic residues" evidence="1">
    <location>
        <begin position="228"/>
        <end position="237"/>
    </location>
</feature>
<feature type="transmembrane region" description="Helical" evidence="2">
    <location>
        <begin position="14"/>
        <end position="35"/>
    </location>
</feature>
<sequence length="237" mass="26751">MPCSRPAPNIEGRASLLVCLFGGLRWPLGMVIAFWKSLLPAPILRRVDLQGPSMKREQLHGFTAAVVVVGHGTAAAQAHTAPPLDASADLARRVALCPAEPIAPRGIFLARMAGPHTSIRRKLEADRSQRDIVRTFWLNDKLNQIYVAIRSVRERRRGLELAMKRREADLSNHQFTMLSVLRQRTQQLTAEAQPVHRPGGRIHRRQRRHGRDRSEAFQGDSFGVPRQRDHHRAAYVQ</sequence>
<keyword evidence="2" id="KW-0472">Membrane</keyword>
<evidence type="ECO:0000256" key="1">
    <source>
        <dbReference type="SAM" id="MobiDB-lite"/>
    </source>
</evidence>
<feature type="compositionally biased region" description="Basic residues" evidence="1">
    <location>
        <begin position="198"/>
        <end position="211"/>
    </location>
</feature>
<gene>
    <name evidence="3" type="ordered locus">sce6620</name>
</gene>
<dbReference type="Proteomes" id="UP000002139">
    <property type="component" value="Chromosome"/>
</dbReference>
<dbReference type="EMBL" id="AM746676">
    <property type="protein sequence ID" value="CAN96789.1"/>
    <property type="molecule type" value="Genomic_DNA"/>
</dbReference>
<keyword evidence="4" id="KW-1185">Reference proteome</keyword>
<organism evidence="3 4">
    <name type="scientific">Sorangium cellulosum (strain So ce56)</name>
    <name type="common">Polyangium cellulosum (strain So ce56)</name>
    <dbReference type="NCBI Taxonomy" id="448385"/>
    <lineage>
        <taxon>Bacteria</taxon>
        <taxon>Pseudomonadati</taxon>
        <taxon>Myxococcota</taxon>
        <taxon>Polyangia</taxon>
        <taxon>Polyangiales</taxon>
        <taxon>Polyangiaceae</taxon>
        <taxon>Sorangium</taxon>
    </lineage>
</organism>